<evidence type="ECO:0000313" key="2">
    <source>
        <dbReference type="Proteomes" id="UP001150879"/>
    </source>
</evidence>
<reference evidence="1" key="1">
    <citation type="submission" date="2022-11" db="EMBL/GenBank/DDBJ databases">
        <authorList>
            <person name="Petersen C."/>
        </authorList>
    </citation>
    <scope>NUCLEOTIDE SEQUENCE</scope>
    <source>
        <strain evidence="1">IBT 16849</strain>
    </source>
</reference>
<organism evidence="1 2">
    <name type="scientific">Penicillium cf. griseofulvum</name>
    <dbReference type="NCBI Taxonomy" id="2972120"/>
    <lineage>
        <taxon>Eukaryota</taxon>
        <taxon>Fungi</taxon>
        <taxon>Dikarya</taxon>
        <taxon>Ascomycota</taxon>
        <taxon>Pezizomycotina</taxon>
        <taxon>Eurotiomycetes</taxon>
        <taxon>Eurotiomycetidae</taxon>
        <taxon>Eurotiales</taxon>
        <taxon>Aspergillaceae</taxon>
        <taxon>Penicillium</taxon>
    </lineage>
</organism>
<accession>A0A9W9J737</accession>
<reference evidence="1" key="2">
    <citation type="journal article" date="2023" name="IMA Fungus">
        <title>Comparative genomic study of the Penicillium genus elucidates a diverse pangenome and 15 lateral gene transfer events.</title>
        <authorList>
            <person name="Petersen C."/>
            <person name="Sorensen T."/>
            <person name="Nielsen M.R."/>
            <person name="Sondergaard T.E."/>
            <person name="Sorensen J.L."/>
            <person name="Fitzpatrick D.A."/>
            <person name="Frisvad J.C."/>
            <person name="Nielsen K.L."/>
        </authorList>
    </citation>
    <scope>NUCLEOTIDE SEQUENCE</scope>
    <source>
        <strain evidence="1">IBT 16849</strain>
    </source>
</reference>
<dbReference type="EMBL" id="JAPQKP010000005">
    <property type="protein sequence ID" value="KAJ5188851.1"/>
    <property type="molecule type" value="Genomic_DNA"/>
</dbReference>
<proteinExistence type="predicted"/>
<evidence type="ECO:0000313" key="1">
    <source>
        <dbReference type="EMBL" id="KAJ5188851.1"/>
    </source>
</evidence>
<name>A0A9W9J737_9EURO</name>
<sequence>MAGHGHDHVSITSASTLKGVVSHQLREVKDLISMFGDAMNGGKGIQMRLGLDPWDFTVLYTSESEADIEQ</sequence>
<gene>
    <name evidence="1" type="ORF">N7472_007865</name>
</gene>
<dbReference type="Proteomes" id="UP001150879">
    <property type="component" value="Unassembled WGS sequence"/>
</dbReference>
<keyword evidence="2" id="KW-1185">Reference proteome</keyword>
<protein>
    <submittedName>
        <fullName evidence="1">Uncharacterized protein</fullName>
    </submittedName>
</protein>
<dbReference type="AlphaFoldDB" id="A0A9W9J737"/>
<comment type="caution">
    <text evidence="1">The sequence shown here is derived from an EMBL/GenBank/DDBJ whole genome shotgun (WGS) entry which is preliminary data.</text>
</comment>